<dbReference type="GeneID" id="65093482"/>
<dbReference type="AlphaFoldDB" id="A0A1L7UI82"/>
<dbReference type="EMBL" id="FCQH01000022">
    <property type="protein sequence ID" value="CVL08103.1"/>
    <property type="molecule type" value="Genomic_DNA"/>
</dbReference>
<reference evidence="3" key="1">
    <citation type="journal article" date="2016" name="Genome Biol. Evol.">
        <title>Comparative 'omics' of the Fusarium fujikuroi species complex highlights differences in genetic potential and metabolite synthesis.</title>
        <authorList>
            <person name="Niehaus E.-M."/>
            <person name="Muensterkoetter M."/>
            <person name="Proctor R.H."/>
            <person name="Brown D.W."/>
            <person name="Sharon A."/>
            <person name="Idan Y."/>
            <person name="Oren-Young L."/>
            <person name="Sieber C.M."/>
            <person name="Novak O."/>
            <person name="Pencik A."/>
            <person name="Tarkowska D."/>
            <person name="Hromadova K."/>
            <person name="Freeman S."/>
            <person name="Maymon M."/>
            <person name="Elazar M."/>
            <person name="Youssef S.A."/>
            <person name="El-Shabrawy E.S.M."/>
            <person name="Shalaby A.B.A."/>
            <person name="Houterman P."/>
            <person name="Brock N.L."/>
            <person name="Burkhardt I."/>
            <person name="Tsavkelova E.A."/>
            <person name="Dickschat J.S."/>
            <person name="Galuszka P."/>
            <person name="Gueldener U."/>
            <person name="Tudzynski B."/>
        </authorList>
    </citation>
    <scope>NUCLEOTIDE SEQUENCE [LARGE SCALE GENOMIC DNA]</scope>
    <source>
        <strain evidence="3">MRC7560</strain>
    </source>
</reference>
<feature type="region of interest" description="Disordered" evidence="1">
    <location>
        <begin position="46"/>
        <end position="67"/>
    </location>
</feature>
<name>A0A1L7UI82_FUSMA</name>
<gene>
    <name evidence="2" type="ORF">FMAN_14233</name>
</gene>
<accession>A0A1L7UI82</accession>
<evidence type="ECO:0000313" key="2">
    <source>
        <dbReference type="EMBL" id="CVL08103.1"/>
    </source>
</evidence>
<proteinExistence type="predicted"/>
<dbReference type="Proteomes" id="UP000184255">
    <property type="component" value="Unassembled WGS sequence"/>
</dbReference>
<dbReference type="RefSeq" id="XP_041690891.1">
    <property type="nucleotide sequence ID" value="XM_041825519.1"/>
</dbReference>
<keyword evidence="3" id="KW-1185">Reference proteome</keyword>
<dbReference type="VEuPathDB" id="FungiDB:FMAN_14233"/>
<comment type="caution">
    <text evidence="2">The sequence shown here is derived from an EMBL/GenBank/DDBJ whole genome shotgun (WGS) entry which is preliminary data.</text>
</comment>
<protein>
    <submittedName>
        <fullName evidence="2">Uncharacterized protein</fullName>
    </submittedName>
</protein>
<organism evidence="2 3">
    <name type="scientific">Fusarium mangiferae</name>
    <name type="common">Mango malformation disease fungus</name>
    <dbReference type="NCBI Taxonomy" id="192010"/>
    <lineage>
        <taxon>Eukaryota</taxon>
        <taxon>Fungi</taxon>
        <taxon>Dikarya</taxon>
        <taxon>Ascomycota</taxon>
        <taxon>Pezizomycotina</taxon>
        <taxon>Sordariomycetes</taxon>
        <taxon>Hypocreomycetidae</taxon>
        <taxon>Hypocreales</taxon>
        <taxon>Nectriaceae</taxon>
        <taxon>Fusarium</taxon>
        <taxon>Fusarium fujikuroi species complex</taxon>
    </lineage>
</organism>
<evidence type="ECO:0000256" key="1">
    <source>
        <dbReference type="SAM" id="MobiDB-lite"/>
    </source>
</evidence>
<sequence length="176" mass="19618">MTSPNHRNPCDIHARTRTTALQSRLLSATSTPSAALPCPRPSAAALDEAQEQQHPGELAASPGRDIERRQLRKTDETYIYSIERDCVPDSALATTQGQRWPFQYSSPWLLLTLITMQAERAPTARRYGAAILEKILRCAEEQRDLHGITTVCSIASHAHALISRRTLCTRQFIDAI</sequence>
<evidence type="ECO:0000313" key="3">
    <source>
        <dbReference type="Proteomes" id="UP000184255"/>
    </source>
</evidence>